<accession>A0A8T1A242</accession>
<evidence type="ECO:0000313" key="4">
    <source>
        <dbReference type="EMBL" id="KAG2870458.1"/>
    </source>
</evidence>
<dbReference type="PANTHER" id="PTHR45527">
    <property type="entry name" value="NONRIBOSOMAL PEPTIDE SYNTHETASE"/>
    <property type="match status" value="1"/>
</dbReference>
<dbReference type="Gene3D" id="2.30.38.10">
    <property type="entry name" value="Luciferase, Domain 3"/>
    <property type="match status" value="1"/>
</dbReference>
<evidence type="ECO:0000256" key="2">
    <source>
        <dbReference type="ARBA" id="ARBA00022553"/>
    </source>
</evidence>
<gene>
    <name evidence="4" type="ORF">PC115_g25117</name>
</gene>
<dbReference type="Gene3D" id="3.30.300.30">
    <property type="match status" value="1"/>
</dbReference>
<dbReference type="FunFam" id="2.30.38.10:FF:000001">
    <property type="entry name" value="Non-ribosomal peptide synthetase PvdI"/>
    <property type="match status" value="1"/>
</dbReference>
<feature type="domain" description="AMP-dependent synthetase/ligase" evidence="3">
    <location>
        <begin position="1"/>
        <end position="161"/>
    </location>
</feature>
<comment type="caution">
    <text evidence="4">The sequence shown here is derived from an EMBL/GenBank/DDBJ whole genome shotgun (WGS) entry which is preliminary data.</text>
</comment>
<dbReference type="GO" id="GO:0005829">
    <property type="term" value="C:cytosol"/>
    <property type="evidence" value="ECO:0007669"/>
    <property type="project" value="TreeGrafter"/>
</dbReference>
<keyword evidence="2" id="KW-0597">Phosphoprotein</keyword>
<organism evidence="4 5">
    <name type="scientific">Phytophthora cactorum</name>
    <dbReference type="NCBI Taxonomy" id="29920"/>
    <lineage>
        <taxon>Eukaryota</taxon>
        <taxon>Sar</taxon>
        <taxon>Stramenopiles</taxon>
        <taxon>Oomycota</taxon>
        <taxon>Peronosporomycetes</taxon>
        <taxon>Peronosporales</taxon>
        <taxon>Peronosporaceae</taxon>
        <taxon>Phytophthora</taxon>
    </lineage>
</organism>
<name>A0A8T1A242_9STRA</name>
<sequence length="251" mass="28263">MFFDASTFEIWGALLNGIELVLVEEKTLLHAEKLGQEIKNKHITTMWLTSPLFNQLVQQDVMIFVGLKTLIVGGDALSWEHINQVRTAHPTLKLVNGYGPTENTTFSTYYVIEEEFYRPIPIGKAISNSKAYIVDRHNHLQPIGVAGELCVAGAGLARGYLNNPELTSEKFVENPFEPGTLMYKTGDLARYSSDGNIEYMGRIDEQVKIRGFRIEPNEIAQQLLLHEGIRDAIVVARKSKDGEAYFCGRTW</sequence>
<dbReference type="EMBL" id="RCMI01004255">
    <property type="protein sequence ID" value="KAG2870458.1"/>
    <property type="molecule type" value="Genomic_DNA"/>
</dbReference>
<dbReference type="InterPro" id="IPR000873">
    <property type="entry name" value="AMP-dep_synth/lig_dom"/>
</dbReference>
<dbReference type="InterPro" id="IPR045851">
    <property type="entry name" value="AMP-bd_C_sf"/>
</dbReference>
<dbReference type="Gene3D" id="3.40.50.980">
    <property type="match status" value="1"/>
</dbReference>
<evidence type="ECO:0000259" key="3">
    <source>
        <dbReference type="Pfam" id="PF00501"/>
    </source>
</evidence>
<keyword evidence="1" id="KW-0596">Phosphopantetheine</keyword>
<dbReference type="Pfam" id="PF00501">
    <property type="entry name" value="AMP-binding"/>
    <property type="match status" value="1"/>
</dbReference>
<dbReference type="GO" id="GO:0031177">
    <property type="term" value="F:phosphopantetheine binding"/>
    <property type="evidence" value="ECO:0007669"/>
    <property type="project" value="TreeGrafter"/>
</dbReference>
<evidence type="ECO:0000313" key="5">
    <source>
        <dbReference type="Proteomes" id="UP000774804"/>
    </source>
</evidence>
<dbReference type="SUPFAM" id="SSF56801">
    <property type="entry name" value="Acetyl-CoA synthetase-like"/>
    <property type="match status" value="1"/>
</dbReference>
<proteinExistence type="predicted"/>
<dbReference type="GO" id="GO:0044550">
    <property type="term" value="P:secondary metabolite biosynthetic process"/>
    <property type="evidence" value="ECO:0007669"/>
    <property type="project" value="TreeGrafter"/>
</dbReference>
<dbReference type="GO" id="GO:0043041">
    <property type="term" value="P:amino acid activation for nonribosomal peptide biosynthetic process"/>
    <property type="evidence" value="ECO:0007669"/>
    <property type="project" value="TreeGrafter"/>
</dbReference>
<dbReference type="PANTHER" id="PTHR45527:SF1">
    <property type="entry name" value="FATTY ACID SYNTHASE"/>
    <property type="match status" value="1"/>
</dbReference>
<dbReference type="Proteomes" id="UP000774804">
    <property type="component" value="Unassembled WGS sequence"/>
</dbReference>
<dbReference type="VEuPathDB" id="FungiDB:PC110_g8127"/>
<evidence type="ECO:0000256" key="1">
    <source>
        <dbReference type="ARBA" id="ARBA00022450"/>
    </source>
</evidence>
<dbReference type="AlphaFoldDB" id="A0A8T1A242"/>
<protein>
    <recommendedName>
        <fullName evidence="3">AMP-dependent synthetase/ligase domain-containing protein</fullName>
    </recommendedName>
</protein>
<reference evidence="4" key="1">
    <citation type="submission" date="2018-10" db="EMBL/GenBank/DDBJ databases">
        <title>Effector identification in a new, highly contiguous assembly of the strawberry crown rot pathogen Phytophthora cactorum.</title>
        <authorList>
            <person name="Armitage A.D."/>
            <person name="Nellist C.F."/>
            <person name="Bates H."/>
            <person name="Vickerstaff R.J."/>
            <person name="Harrison R.J."/>
        </authorList>
    </citation>
    <scope>NUCLEOTIDE SEQUENCE</scope>
    <source>
        <strain evidence="4">4032</strain>
    </source>
</reference>